<dbReference type="Pfam" id="PF03033">
    <property type="entry name" value="Glyco_transf_28"/>
    <property type="match status" value="1"/>
</dbReference>
<evidence type="ECO:0000256" key="3">
    <source>
        <dbReference type="ARBA" id="ARBA00022676"/>
    </source>
</evidence>
<evidence type="ECO:0000313" key="13">
    <source>
        <dbReference type="EMBL" id="RKR77445.1"/>
    </source>
</evidence>
<evidence type="ECO:0000259" key="12">
    <source>
        <dbReference type="Pfam" id="PF04101"/>
    </source>
</evidence>
<dbReference type="AlphaFoldDB" id="A0A420XJC1"/>
<feature type="domain" description="Glycosyl transferase family 28 C-terminal" evidence="12">
    <location>
        <begin position="200"/>
        <end position="359"/>
    </location>
</feature>
<gene>
    <name evidence="10" type="primary">murG</name>
    <name evidence="13" type="ORF">DES31_0775</name>
</gene>
<evidence type="ECO:0000259" key="11">
    <source>
        <dbReference type="Pfam" id="PF03033"/>
    </source>
</evidence>
<dbReference type="GO" id="GO:0008360">
    <property type="term" value="P:regulation of cell shape"/>
    <property type="evidence" value="ECO:0007669"/>
    <property type="project" value="UniProtKB-KW"/>
</dbReference>
<keyword evidence="2 10" id="KW-0132">Cell division</keyword>
<keyword evidence="7 10" id="KW-0472">Membrane</keyword>
<dbReference type="GO" id="GO:0071555">
    <property type="term" value="P:cell wall organization"/>
    <property type="evidence" value="ECO:0007669"/>
    <property type="project" value="UniProtKB-KW"/>
</dbReference>
<dbReference type="UniPathway" id="UPA00219"/>
<dbReference type="CDD" id="cd03785">
    <property type="entry name" value="GT28_MurG"/>
    <property type="match status" value="1"/>
</dbReference>
<keyword evidence="4 10" id="KW-0808">Transferase</keyword>
<dbReference type="Pfam" id="PF04101">
    <property type="entry name" value="Glyco_tran_28_C"/>
    <property type="match status" value="1"/>
</dbReference>
<evidence type="ECO:0000256" key="5">
    <source>
        <dbReference type="ARBA" id="ARBA00022960"/>
    </source>
</evidence>
<dbReference type="HAMAP" id="MF_00033">
    <property type="entry name" value="MurG"/>
    <property type="match status" value="1"/>
</dbReference>
<comment type="catalytic activity">
    <reaction evidence="10">
        <text>di-trans,octa-cis-undecaprenyl diphospho-N-acetyl-alpha-D-muramoyl-L-alanyl-D-glutamyl-meso-2,6-diaminopimeloyl-D-alanyl-D-alanine + UDP-N-acetyl-alpha-D-glucosamine = di-trans,octa-cis-undecaprenyl diphospho-[N-acetyl-alpha-D-glucosaminyl-(1-&gt;4)]-N-acetyl-alpha-D-muramoyl-L-alanyl-D-glutamyl-meso-2,6-diaminopimeloyl-D-alanyl-D-alanine + UDP + H(+)</text>
        <dbReference type="Rhea" id="RHEA:31227"/>
        <dbReference type="ChEBI" id="CHEBI:15378"/>
        <dbReference type="ChEBI" id="CHEBI:57705"/>
        <dbReference type="ChEBI" id="CHEBI:58223"/>
        <dbReference type="ChEBI" id="CHEBI:61387"/>
        <dbReference type="ChEBI" id="CHEBI:61388"/>
        <dbReference type="EC" id="2.4.1.227"/>
    </reaction>
</comment>
<comment type="caution">
    <text evidence="13">The sequence shown here is derived from an EMBL/GenBank/DDBJ whole genome shotgun (WGS) entry which is preliminary data.</text>
</comment>
<evidence type="ECO:0000313" key="14">
    <source>
        <dbReference type="Proteomes" id="UP000280099"/>
    </source>
</evidence>
<keyword evidence="5 10" id="KW-0133">Cell shape</keyword>
<evidence type="ECO:0000256" key="6">
    <source>
        <dbReference type="ARBA" id="ARBA00022984"/>
    </source>
</evidence>
<dbReference type="Proteomes" id="UP000280099">
    <property type="component" value="Unassembled WGS sequence"/>
</dbReference>
<evidence type="ECO:0000256" key="4">
    <source>
        <dbReference type="ARBA" id="ARBA00022679"/>
    </source>
</evidence>
<feature type="binding site" evidence="10">
    <location>
        <begin position="26"/>
        <end position="28"/>
    </location>
    <ligand>
        <name>UDP-N-acetyl-alpha-D-glucosamine</name>
        <dbReference type="ChEBI" id="CHEBI:57705"/>
    </ligand>
</feature>
<keyword evidence="14" id="KW-1185">Reference proteome</keyword>
<comment type="subcellular location">
    <subcellularLocation>
        <location evidence="10">Cell membrane</location>
        <topology evidence="10">Peripheral membrane protein</topology>
        <orientation evidence="10">Cytoplasmic side</orientation>
    </subcellularLocation>
</comment>
<evidence type="ECO:0000256" key="1">
    <source>
        <dbReference type="ARBA" id="ARBA00022475"/>
    </source>
</evidence>
<evidence type="ECO:0000256" key="7">
    <source>
        <dbReference type="ARBA" id="ARBA00023136"/>
    </source>
</evidence>
<evidence type="ECO:0000256" key="2">
    <source>
        <dbReference type="ARBA" id="ARBA00022618"/>
    </source>
</evidence>
<feature type="domain" description="Glycosyltransferase family 28 N-terminal" evidence="11">
    <location>
        <begin position="20"/>
        <end position="156"/>
    </location>
</feature>
<dbReference type="GO" id="GO:0050511">
    <property type="term" value="F:undecaprenyldiphospho-muramoylpentapeptide beta-N-acetylglucosaminyltransferase activity"/>
    <property type="evidence" value="ECO:0007669"/>
    <property type="project" value="UniProtKB-UniRule"/>
</dbReference>
<keyword evidence="8 10" id="KW-0131">Cell cycle</keyword>
<organism evidence="13 14">
    <name type="scientific">Otariodibacter oris</name>
    <dbReference type="NCBI Taxonomy" id="1032623"/>
    <lineage>
        <taxon>Bacteria</taxon>
        <taxon>Pseudomonadati</taxon>
        <taxon>Pseudomonadota</taxon>
        <taxon>Gammaproteobacteria</taxon>
        <taxon>Pasteurellales</taxon>
        <taxon>Pasteurellaceae</taxon>
        <taxon>Otariodibacter</taxon>
    </lineage>
</organism>
<sequence>MIMNKLKNEKMGINMAKKLLVMAGGTGGHVFPAIAVARELQQQGWEIRWLGTKDRMEADLVPKHGIPIEFIQISGIKGKGIKALLTAPFAIFRAVLQARKIIKHYKPDAVLGMGGYVSGPGGIAAKLCGVPIILHEQNAVAGLTNRWLSRFAKRTLQAFPTAFPQAEVVGNPVRQDLFTIKEPEQRFQERFQDKNHPINILVMGGSQGALVINKTVPQVAKNLGDKVFVSHQVGKGKLSGVAEIYQSAGNGIASEFIDDMKAAYEWADLVICRSGALTVSEIAAAGLPAVFVPFQHKDRQQFLNADYLAQSHAAIIIEQVEFTPENLQRVLEPLINDRDRLTEMAVLARKKSAPLAAKRVAEVIIEESL</sequence>
<dbReference type="PANTHER" id="PTHR21015:SF22">
    <property type="entry name" value="GLYCOSYLTRANSFERASE"/>
    <property type="match status" value="1"/>
</dbReference>
<feature type="binding site" evidence="10">
    <location>
        <begin position="276"/>
        <end position="281"/>
    </location>
    <ligand>
        <name>UDP-N-acetyl-alpha-D-glucosamine</name>
        <dbReference type="ChEBI" id="CHEBI:57705"/>
    </ligand>
</feature>
<reference evidence="13 14" key="1">
    <citation type="submission" date="2018-10" db="EMBL/GenBank/DDBJ databases">
        <title>Genomic Encyclopedia of Type Strains, Phase IV (KMG-IV): sequencing the most valuable type-strain genomes for metagenomic binning, comparative biology and taxonomic classification.</title>
        <authorList>
            <person name="Goeker M."/>
        </authorList>
    </citation>
    <scope>NUCLEOTIDE SEQUENCE [LARGE SCALE GENOMIC DNA]</scope>
    <source>
        <strain evidence="13 14">DSM 23800</strain>
    </source>
</reference>
<comment type="pathway">
    <text evidence="10">Cell wall biogenesis; peptidoglycan biosynthesis.</text>
</comment>
<feature type="binding site" evidence="10">
    <location>
        <position position="174"/>
    </location>
    <ligand>
        <name>UDP-N-acetyl-alpha-D-glucosamine</name>
        <dbReference type="ChEBI" id="CHEBI:57705"/>
    </ligand>
</feature>
<dbReference type="EC" id="2.4.1.227" evidence="10"/>
<dbReference type="InterPro" id="IPR006009">
    <property type="entry name" value="GlcNAc_MurG"/>
</dbReference>
<dbReference type="GO" id="GO:0005886">
    <property type="term" value="C:plasma membrane"/>
    <property type="evidence" value="ECO:0007669"/>
    <property type="project" value="UniProtKB-SubCell"/>
</dbReference>
<dbReference type="InterPro" id="IPR004276">
    <property type="entry name" value="GlycoTrans_28_N"/>
</dbReference>
<feature type="binding site" evidence="10">
    <location>
        <position position="138"/>
    </location>
    <ligand>
        <name>UDP-N-acetyl-alpha-D-glucosamine</name>
        <dbReference type="ChEBI" id="CHEBI:57705"/>
    </ligand>
</feature>
<dbReference type="PANTHER" id="PTHR21015">
    <property type="entry name" value="UDP-N-ACETYLGLUCOSAMINE--N-ACETYLMURAMYL-(PENTAPEPTIDE) PYROPHOSPHORYL-UNDECAPRENOL N-ACETYLGLUCOSAMINE TRANSFERASE 1"/>
    <property type="match status" value="1"/>
</dbReference>
<dbReference type="GO" id="GO:0051301">
    <property type="term" value="P:cell division"/>
    <property type="evidence" value="ECO:0007669"/>
    <property type="project" value="UniProtKB-KW"/>
</dbReference>
<comment type="similarity">
    <text evidence="10">Belongs to the glycosyltransferase 28 family. MurG subfamily.</text>
</comment>
<dbReference type="GO" id="GO:0005975">
    <property type="term" value="P:carbohydrate metabolic process"/>
    <property type="evidence" value="ECO:0007669"/>
    <property type="project" value="InterPro"/>
</dbReference>
<feature type="binding site" evidence="10">
    <location>
        <position position="206"/>
    </location>
    <ligand>
        <name>UDP-N-acetyl-alpha-D-glucosamine</name>
        <dbReference type="ChEBI" id="CHEBI:57705"/>
    </ligand>
</feature>
<dbReference type="NCBIfam" id="TIGR01133">
    <property type="entry name" value="murG"/>
    <property type="match status" value="1"/>
</dbReference>
<protein>
    <recommendedName>
        <fullName evidence="10">UDP-N-acetylglucosamine--N-acetylmuramyl-(pentapeptide) pyrophosphoryl-undecaprenol N-acetylglucosamine transferase</fullName>
        <ecNumber evidence="10">2.4.1.227</ecNumber>
    </recommendedName>
    <alternativeName>
        <fullName evidence="10">Undecaprenyl-PP-MurNAc-pentapeptide-UDPGlcNAc GlcNAc transferase</fullName>
    </alternativeName>
</protein>
<keyword evidence="3 10" id="KW-0328">Glycosyltransferase</keyword>
<feature type="binding site" evidence="10">
    <location>
        <position position="301"/>
    </location>
    <ligand>
        <name>UDP-N-acetyl-alpha-D-glucosamine</name>
        <dbReference type="ChEBI" id="CHEBI:57705"/>
    </ligand>
</feature>
<dbReference type="InterPro" id="IPR007235">
    <property type="entry name" value="Glyco_trans_28_C"/>
</dbReference>
<proteinExistence type="inferred from homology"/>
<evidence type="ECO:0000256" key="10">
    <source>
        <dbReference type="HAMAP-Rule" id="MF_00033"/>
    </source>
</evidence>
<accession>A0A420XJC1</accession>
<keyword evidence="1 10" id="KW-1003">Cell membrane</keyword>
<dbReference type="EMBL" id="RBJC01000004">
    <property type="protein sequence ID" value="RKR77445.1"/>
    <property type="molecule type" value="Genomic_DNA"/>
</dbReference>
<comment type="function">
    <text evidence="10">Cell wall formation. Catalyzes the transfer of a GlcNAc subunit on undecaprenyl-pyrophosphoryl-MurNAc-pentapeptide (lipid intermediate I) to form undecaprenyl-pyrophosphoryl-MurNAc-(pentapeptide)GlcNAc (lipid intermediate II).</text>
</comment>
<name>A0A420XJC1_9PAST</name>
<keyword evidence="6 10" id="KW-0573">Peptidoglycan synthesis</keyword>
<dbReference type="Gene3D" id="3.40.50.2000">
    <property type="entry name" value="Glycogen Phosphorylase B"/>
    <property type="match status" value="2"/>
</dbReference>
<evidence type="ECO:0000256" key="8">
    <source>
        <dbReference type="ARBA" id="ARBA00023306"/>
    </source>
</evidence>
<feature type="binding site" evidence="10">
    <location>
        <position position="257"/>
    </location>
    <ligand>
        <name>UDP-N-acetyl-alpha-D-glucosamine</name>
        <dbReference type="ChEBI" id="CHEBI:57705"/>
    </ligand>
</feature>
<dbReference type="GO" id="GO:0051991">
    <property type="term" value="F:UDP-N-acetyl-D-glucosamine:N-acetylmuramoyl-L-alanyl-D-glutamyl-meso-2,6-diaminopimelyl-D-alanyl-D-alanine-diphosphoundecaprenol 4-beta-N-acetylglucosaminlytransferase activity"/>
    <property type="evidence" value="ECO:0007669"/>
    <property type="project" value="RHEA"/>
</dbReference>
<dbReference type="SUPFAM" id="SSF53756">
    <property type="entry name" value="UDP-Glycosyltransferase/glycogen phosphorylase"/>
    <property type="match status" value="1"/>
</dbReference>
<evidence type="ECO:0000256" key="9">
    <source>
        <dbReference type="ARBA" id="ARBA00023316"/>
    </source>
</evidence>
<keyword evidence="9 10" id="KW-0961">Cell wall biogenesis/degradation</keyword>
<dbReference type="GO" id="GO:0009252">
    <property type="term" value="P:peptidoglycan biosynthetic process"/>
    <property type="evidence" value="ECO:0007669"/>
    <property type="project" value="UniProtKB-UniRule"/>
</dbReference>